<evidence type="ECO:0000313" key="2">
    <source>
        <dbReference type="EMBL" id="MBY31606.1"/>
    </source>
</evidence>
<gene>
    <name evidence="2" type="ORF">g.112473</name>
</gene>
<dbReference type="InterPro" id="IPR022242">
    <property type="entry name" value="TNP-like_C"/>
</dbReference>
<protein>
    <recommendedName>
        <fullName evidence="1">Transposable element P transposase-like C-terminal domain-containing protein</fullName>
    </recommendedName>
</protein>
<dbReference type="AlphaFoldDB" id="A0A2S2PRY6"/>
<name>A0A2S2PRY6_SCHGA</name>
<dbReference type="Pfam" id="PF12596">
    <property type="entry name" value="Tnp_P_element_C"/>
    <property type="match status" value="1"/>
</dbReference>
<sequence>MDLLKCFEEQVSEKSIEDEAQEYVVGYVAKRFISKYPNLGYKTEKLHENETATSWIQIMSKGHLITPSNELLLADEVIKCLVRTRTFIRFNALNKLIEHEMPLYSIDYTDYSITLLTACHSNC</sequence>
<organism evidence="2">
    <name type="scientific">Schizaphis graminum</name>
    <name type="common">Green bug aphid</name>
    <dbReference type="NCBI Taxonomy" id="13262"/>
    <lineage>
        <taxon>Eukaryota</taxon>
        <taxon>Metazoa</taxon>
        <taxon>Ecdysozoa</taxon>
        <taxon>Arthropoda</taxon>
        <taxon>Hexapoda</taxon>
        <taxon>Insecta</taxon>
        <taxon>Pterygota</taxon>
        <taxon>Neoptera</taxon>
        <taxon>Paraneoptera</taxon>
        <taxon>Hemiptera</taxon>
        <taxon>Sternorrhyncha</taxon>
        <taxon>Aphidomorpha</taxon>
        <taxon>Aphidoidea</taxon>
        <taxon>Aphididae</taxon>
        <taxon>Aphidini</taxon>
        <taxon>Schizaphis</taxon>
    </lineage>
</organism>
<dbReference type="EMBL" id="GGMR01018987">
    <property type="protein sequence ID" value="MBY31606.1"/>
    <property type="molecule type" value="Transcribed_RNA"/>
</dbReference>
<evidence type="ECO:0000259" key="1">
    <source>
        <dbReference type="Pfam" id="PF12596"/>
    </source>
</evidence>
<proteinExistence type="predicted"/>
<feature type="domain" description="Transposable element P transposase-like C-terminal" evidence="1">
    <location>
        <begin position="16"/>
        <end position="46"/>
    </location>
</feature>
<reference evidence="2" key="1">
    <citation type="submission" date="2018-04" db="EMBL/GenBank/DDBJ databases">
        <title>Transcriptome of Schizaphis graminum biotype I.</title>
        <authorList>
            <person name="Scully E.D."/>
            <person name="Geib S.M."/>
            <person name="Palmer N.A."/>
            <person name="Koch K."/>
            <person name="Bradshaw J."/>
            <person name="Heng-Moss T."/>
            <person name="Sarath G."/>
        </authorList>
    </citation>
    <scope>NUCLEOTIDE SEQUENCE</scope>
</reference>
<accession>A0A2S2PRY6</accession>